<name>A0AAE9YG92_9ACTN</name>
<organism evidence="1 2">
    <name type="scientific">Iamia majanohamensis</name>
    <dbReference type="NCBI Taxonomy" id="467976"/>
    <lineage>
        <taxon>Bacteria</taxon>
        <taxon>Bacillati</taxon>
        <taxon>Actinomycetota</taxon>
        <taxon>Acidimicrobiia</taxon>
        <taxon>Acidimicrobiales</taxon>
        <taxon>Iamiaceae</taxon>
        <taxon>Iamia</taxon>
    </lineage>
</organism>
<accession>A0AAE9YG92</accession>
<dbReference type="KEGG" id="ima:PO878_04420"/>
<dbReference type="EMBL" id="CP116942">
    <property type="protein sequence ID" value="WCO67967.1"/>
    <property type="molecule type" value="Genomic_DNA"/>
</dbReference>
<proteinExistence type="predicted"/>
<keyword evidence="2" id="KW-1185">Reference proteome</keyword>
<dbReference type="RefSeq" id="WP_272737484.1">
    <property type="nucleotide sequence ID" value="NZ_CP116942.1"/>
</dbReference>
<sequence>MDATWSRNEPGAEWAAAVQLANRVASGGHLPIIPSPVLLDADEALHGDLPAQGWRFHGADVTYAAPRVVAIGGPLMFGLTAAGSAVARRRARIAAEGLAAPQWRPLGALRILATDQRLLVWHNGAWASVWYSVVRELRPDLERQRLDMTFESDPPYCLVGPLVPYLTVIITTLLAGDRGVGAVGDALAVPLGV</sequence>
<protein>
    <submittedName>
        <fullName evidence="1">Uncharacterized protein</fullName>
    </submittedName>
</protein>
<reference evidence="1" key="1">
    <citation type="submission" date="2023-01" db="EMBL/GenBank/DDBJ databases">
        <title>The diversity of Class Acidimicrobiia in South China Sea sediment environments and the proposal of Iamia marina sp. nov., a novel species of the genus Iamia.</title>
        <authorList>
            <person name="He Y."/>
            <person name="Tian X."/>
        </authorList>
    </citation>
    <scope>NUCLEOTIDE SEQUENCE</scope>
    <source>
        <strain evidence="1">DSM 19957</strain>
    </source>
</reference>
<gene>
    <name evidence="1" type="ORF">PO878_04420</name>
</gene>
<evidence type="ECO:0000313" key="1">
    <source>
        <dbReference type="EMBL" id="WCO67967.1"/>
    </source>
</evidence>
<evidence type="ECO:0000313" key="2">
    <source>
        <dbReference type="Proteomes" id="UP001216390"/>
    </source>
</evidence>
<dbReference type="AlphaFoldDB" id="A0AAE9YG92"/>
<dbReference type="Proteomes" id="UP001216390">
    <property type="component" value="Chromosome"/>
</dbReference>